<evidence type="ECO:0000256" key="2">
    <source>
        <dbReference type="ARBA" id="ARBA00010539"/>
    </source>
</evidence>
<evidence type="ECO:0000259" key="12">
    <source>
        <dbReference type="PROSITE" id="PS50016"/>
    </source>
</evidence>
<evidence type="ECO:0000256" key="1">
    <source>
        <dbReference type="ARBA" id="ARBA00004123"/>
    </source>
</evidence>
<dbReference type="STRING" id="2018661.A0A2A2KJA2"/>
<keyword evidence="9" id="KW-0539">Nucleus</keyword>
<dbReference type="GO" id="GO:0007399">
    <property type="term" value="P:nervous system development"/>
    <property type="evidence" value="ECO:0007669"/>
    <property type="project" value="TreeGrafter"/>
</dbReference>
<keyword evidence="4" id="KW-0677">Repeat</keyword>
<dbReference type="CDD" id="cd15526">
    <property type="entry name" value="PHD1_MOZ_d4"/>
    <property type="match status" value="1"/>
</dbReference>
<dbReference type="Pfam" id="PF00628">
    <property type="entry name" value="PHD"/>
    <property type="match status" value="2"/>
</dbReference>
<evidence type="ECO:0000256" key="4">
    <source>
        <dbReference type="ARBA" id="ARBA00022737"/>
    </source>
</evidence>
<evidence type="ECO:0000313" key="15">
    <source>
        <dbReference type="Proteomes" id="UP000218231"/>
    </source>
</evidence>
<dbReference type="InterPro" id="IPR019787">
    <property type="entry name" value="Znf_PHD-finger"/>
</dbReference>
<protein>
    <recommendedName>
        <fullName evidence="16">PHD finger protein 10</fullName>
    </recommendedName>
</protein>
<feature type="domain" description="C2H2-type" evidence="13">
    <location>
        <begin position="243"/>
        <end position="271"/>
    </location>
</feature>
<evidence type="ECO:0000256" key="9">
    <source>
        <dbReference type="ARBA" id="ARBA00023242"/>
    </source>
</evidence>
<evidence type="ECO:0000313" key="14">
    <source>
        <dbReference type="EMBL" id="PAV74031.1"/>
    </source>
</evidence>
<reference evidence="14 15" key="1">
    <citation type="journal article" date="2017" name="Curr. Biol.">
        <title>Genome architecture and evolution of a unichromosomal asexual nematode.</title>
        <authorList>
            <person name="Fradin H."/>
            <person name="Zegar C."/>
            <person name="Gutwein M."/>
            <person name="Lucas J."/>
            <person name="Kovtun M."/>
            <person name="Corcoran D."/>
            <person name="Baugh L.R."/>
            <person name="Kiontke K."/>
            <person name="Gunsalus K."/>
            <person name="Fitch D.H."/>
            <person name="Piano F."/>
        </authorList>
    </citation>
    <scope>NUCLEOTIDE SEQUENCE [LARGE SCALE GENOMIC DNA]</scope>
    <source>
        <strain evidence="14">PF1309</strain>
    </source>
</reference>
<dbReference type="SMART" id="SM00249">
    <property type="entry name" value="PHD"/>
    <property type="match status" value="2"/>
</dbReference>
<evidence type="ECO:0000256" key="5">
    <source>
        <dbReference type="ARBA" id="ARBA00022771"/>
    </source>
</evidence>
<accession>A0A2A2KJA2</accession>
<keyword evidence="7" id="KW-0805">Transcription regulation</keyword>
<evidence type="ECO:0000259" key="13">
    <source>
        <dbReference type="PROSITE" id="PS50157"/>
    </source>
</evidence>
<dbReference type="PROSITE" id="PS50157">
    <property type="entry name" value="ZINC_FINGER_C2H2_2"/>
    <property type="match status" value="1"/>
</dbReference>
<dbReference type="FunFam" id="3.30.40.10:FF:000005">
    <property type="entry name" value="zinc finger protein isoform X1"/>
    <property type="match status" value="1"/>
</dbReference>
<feature type="compositionally biased region" description="Acidic residues" evidence="11">
    <location>
        <begin position="143"/>
        <end position="157"/>
    </location>
</feature>
<dbReference type="GO" id="GO:0071565">
    <property type="term" value="C:nBAF complex"/>
    <property type="evidence" value="ECO:0007669"/>
    <property type="project" value="TreeGrafter"/>
</dbReference>
<dbReference type="GO" id="GO:0008270">
    <property type="term" value="F:zinc ion binding"/>
    <property type="evidence" value="ECO:0007669"/>
    <property type="project" value="UniProtKB-KW"/>
</dbReference>
<name>A0A2A2KJA2_9BILA</name>
<feature type="domain" description="PHD-type" evidence="12">
    <location>
        <begin position="285"/>
        <end position="344"/>
    </location>
</feature>
<feature type="domain" description="PHD-type" evidence="12">
    <location>
        <begin position="341"/>
        <end position="391"/>
    </location>
</feature>
<feature type="region of interest" description="Disordered" evidence="11">
    <location>
        <begin position="396"/>
        <end position="423"/>
    </location>
</feature>
<dbReference type="InterPro" id="IPR011011">
    <property type="entry name" value="Znf_FYVE_PHD"/>
</dbReference>
<proteinExistence type="inferred from homology"/>
<feature type="compositionally biased region" description="Low complexity" evidence="11">
    <location>
        <begin position="210"/>
        <end position="219"/>
    </location>
</feature>
<keyword evidence="5 10" id="KW-0863">Zinc-finger</keyword>
<dbReference type="InterPro" id="IPR025750">
    <property type="entry name" value="DPF1-3_N"/>
</dbReference>
<evidence type="ECO:0000256" key="11">
    <source>
        <dbReference type="SAM" id="MobiDB-lite"/>
    </source>
</evidence>
<feature type="region of interest" description="Disordered" evidence="11">
    <location>
        <begin position="143"/>
        <end position="244"/>
    </location>
</feature>
<evidence type="ECO:0008006" key="16">
    <source>
        <dbReference type="Google" id="ProtNLM"/>
    </source>
</evidence>
<dbReference type="AlphaFoldDB" id="A0A2A2KJA2"/>
<organism evidence="14 15">
    <name type="scientific">Diploscapter pachys</name>
    <dbReference type="NCBI Taxonomy" id="2018661"/>
    <lineage>
        <taxon>Eukaryota</taxon>
        <taxon>Metazoa</taxon>
        <taxon>Ecdysozoa</taxon>
        <taxon>Nematoda</taxon>
        <taxon>Chromadorea</taxon>
        <taxon>Rhabditida</taxon>
        <taxon>Rhabditina</taxon>
        <taxon>Rhabditomorpha</taxon>
        <taxon>Rhabditoidea</taxon>
        <taxon>Rhabditidae</taxon>
        <taxon>Diploscapter</taxon>
    </lineage>
</organism>
<dbReference type="PANTHER" id="PTHR45888">
    <property type="entry name" value="HL01030P-RELATED"/>
    <property type="match status" value="1"/>
</dbReference>
<evidence type="ECO:0000256" key="7">
    <source>
        <dbReference type="ARBA" id="ARBA00023015"/>
    </source>
</evidence>
<keyword evidence="3" id="KW-0479">Metal-binding</keyword>
<keyword evidence="15" id="KW-1185">Reference proteome</keyword>
<dbReference type="InterPro" id="IPR013083">
    <property type="entry name" value="Znf_RING/FYVE/PHD"/>
</dbReference>
<comment type="similarity">
    <text evidence="2">Belongs to the requiem/DPF family.</text>
</comment>
<dbReference type="SUPFAM" id="SSF57903">
    <property type="entry name" value="FYVE/PHD zinc finger"/>
    <property type="match status" value="2"/>
</dbReference>
<keyword evidence="8" id="KW-0804">Transcription</keyword>
<comment type="caution">
    <text evidence="14">The sequence shown here is derived from an EMBL/GenBank/DDBJ whole genome shotgun (WGS) entry which is preliminary data.</text>
</comment>
<gene>
    <name evidence="14" type="ORF">WR25_27264</name>
</gene>
<comment type="subcellular location">
    <subcellularLocation>
        <location evidence="1">Nucleus</location>
    </subcellularLocation>
</comment>
<dbReference type="CDD" id="cd15530">
    <property type="entry name" value="PHD2_d4"/>
    <property type="match status" value="1"/>
</dbReference>
<feature type="compositionally biased region" description="Basic residues" evidence="11">
    <location>
        <begin position="195"/>
        <end position="205"/>
    </location>
</feature>
<dbReference type="Gene3D" id="3.30.40.10">
    <property type="entry name" value="Zinc/RING finger domain, C3HC4 (zinc finger)"/>
    <property type="match status" value="1"/>
</dbReference>
<dbReference type="Pfam" id="PF14051">
    <property type="entry name" value="DPF1-3_N"/>
    <property type="match status" value="1"/>
</dbReference>
<dbReference type="InterPro" id="IPR001965">
    <property type="entry name" value="Znf_PHD"/>
</dbReference>
<evidence type="ECO:0000256" key="6">
    <source>
        <dbReference type="ARBA" id="ARBA00022833"/>
    </source>
</evidence>
<dbReference type="EMBL" id="LIAE01008438">
    <property type="protein sequence ID" value="PAV74031.1"/>
    <property type="molecule type" value="Genomic_DNA"/>
</dbReference>
<sequence>MISEANYIELMKNCQKWNSRSASDRKERMQFPFFDQQTAVAQRHNIHGIRKPTERVTTLNPNLVVQYKEIRWAKKKSANSDAIEMKMFLRDNPALEQAINQQNQREMPPIGEPIAMIDSPFQSTSSTRHAAKLNYEDFDDELDDTLSNEDEKSDEDDWGSRKKGGRGAKAAGGHQGRKGKKSGVTGGGNQGSGEHHHRTPGRPPRHVAANSGSGSNSNSLLQPRAGRGQQSVTPTSDGEEKRHPCNKCGARYKSAAGLIYHRAYVHNQPASRTTDKLLSPDVEVNTYCDFCQGDRFKNKQNKPEDLVACHDCGRAGHPSCLNFNENVTVVIARYGWQCIECKSCTICGTSENDDQLLFCDDCDRGYHLYCLKPPLKTAPENEYSCRLCQEEFGAKASAPPPAGMQPGTISGGVQEMSPQGSRQ</sequence>
<dbReference type="Proteomes" id="UP000218231">
    <property type="component" value="Unassembled WGS sequence"/>
</dbReference>
<evidence type="ECO:0000256" key="10">
    <source>
        <dbReference type="PROSITE-ProRule" id="PRU00042"/>
    </source>
</evidence>
<dbReference type="PROSITE" id="PS00028">
    <property type="entry name" value="ZINC_FINGER_C2H2_1"/>
    <property type="match status" value="1"/>
</dbReference>
<dbReference type="PROSITE" id="PS50016">
    <property type="entry name" value="ZF_PHD_2"/>
    <property type="match status" value="2"/>
</dbReference>
<dbReference type="InterPro" id="IPR013087">
    <property type="entry name" value="Znf_C2H2_type"/>
</dbReference>
<dbReference type="PANTHER" id="PTHR45888:SF5">
    <property type="entry name" value="D4, ISOFORM A"/>
    <property type="match status" value="1"/>
</dbReference>
<dbReference type="OrthoDB" id="1903104at2759"/>
<evidence type="ECO:0000256" key="3">
    <source>
        <dbReference type="ARBA" id="ARBA00022723"/>
    </source>
</evidence>
<evidence type="ECO:0000256" key="8">
    <source>
        <dbReference type="ARBA" id="ARBA00023163"/>
    </source>
</evidence>
<keyword evidence="6" id="KW-0862">Zinc</keyword>